<evidence type="ECO:0000313" key="2">
    <source>
        <dbReference type="EMBL" id="OAE25602.1"/>
    </source>
</evidence>
<dbReference type="PANTHER" id="PTHR36725">
    <property type="entry name" value="SENESCENCE-ASSOCIATED PROTEIN AAF, CHLOROLPLASTIC"/>
    <property type="match status" value="1"/>
</dbReference>
<dbReference type="InterPro" id="IPR011989">
    <property type="entry name" value="ARM-like"/>
</dbReference>
<keyword evidence="3" id="KW-1185">Reference proteome</keyword>
<evidence type="ECO:0000313" key="3">
    <source>
        <dbReference type="Proteomes" id="UP000077202"/>
    </source>
</evidence>
<feature type="region of interest" description="Disordered" evidence="1">
    <location>
        <begin position="1"/>
        <end position="44"/>
    </location>
</feature>
<reference evidence="2" key="1">
    <citation type="submission" date="2016-03" db="EMBL/GenBank/DDBJ databases">
        <title>Mechanisms controlling the formation of the plant cell surface in tip-growing cells are functionally conserved among land plants.</title>
        <authorList>
            <person name="Honkanen S."/>
            <person name="Jones V.A."/>
            <person name="Morieri G."/>
            <person name="Champion C."/>
            <person name="Hetherington A.J."/>
            <person name="Kelly S."/>
            <person name="Saint-Marcoux D."/>
            <person name="Proust H."/>
            <person name="Prescott H."/>
            <person name="Dolan L."/>
        </authorList>
    </citation>
    <scope>NUCLEOTIDE SEQUENCE [LARGE SCALE GENOMIC DNA]</scope>
    <source>
        <tissue evidence="2">Whole gametophyte</tissue>
    </source>
</reference>
<dbReference type="AlphaFoldDB" id="A0A176VZE5"/>
<feature type="compositionally biased region" description="Polar residues" evidence="1">
    <location>
        <begin position="195"/>
        <end position="204"/>
    </location>
</feature>
<sequence>MTELIKQSNEQTDRRKVNDGRTDWACSREREENGNGSEFVQSPGKDLRANVAKRTPSNGCLCRAAPTYSPRDGAEAQAVIHPFRGLPVTPSLVPAPTGSASSRGDGGDIDFLLSLGSHRCEICGKRKAEHYGIKTGRHFRIGRSRCPPELREEERSVSLSNSTSYGGRAVNVTWGDKRQVQIPISCREDGGVSGETPSKCSSMPQGPKGSRSVKNLGGLQTATRFACKDAKLMGAAARNLDVRARNDLTILKEGILRLDMRARQDVALIGSGFLKLDARAREDTEKLDTQARQNVKRLRLIILGLQEVARLEAEEHWSNGALDADLRLADLRARRRAMEDAYISIQAVKNVHDTLVRIVRMREDQSVPTFTRTELKAFKDKGELKAEFKTGSVALDRLLELEEAYLNVATLLAETEGMDYKDPDELGFIVATLLDMDEVDGRSGASLLAECATSPDVETRRALADALADAPSLWTLGNAGMGALQKLAKDSNPVVAAAATRALQELNDQLNVEDSFFLPEGFGLSENTVTEDDGEDS</sequence>
<dbReference type="EMBL" id="LVLJ01002305">
    <property type="protein sequence ID" value="OAE25602.1"/>
    <property type="molecule type" value="Genomic_DNA"/>
</dbReference>
<dbReference type="InterPro" id="IPR044973">
    <property type="entry name" value="AAF-like"/>
</dbReference>
<accession>A0A176VZE5</accession>
<dbReference type="GO" id="GO:0010150">
    <property type="term" value="P:leaf senescence"/>
    <property type="evidence" value="ECO:0007669"/>
    <property type="project" value="InterPro"/>
</dbReference>
<dbReference type="Proteomes" id="UP000077202">
    <property type="component" value="Unassembled WGS sequence"/>
</dbReference>
<proteinExistence type="predicted"/>
<dbReference type="InterPro" id="IPR016024">
    <property type="entry name" value="ARM-type_fold"/>
</dbReference>
<evidence type="ECO:0000256" key="1">
    <source>
        <dbReference type="SAM" id="MobiDB-lite"/>
    </source>
</evidence>
<feature type="compositionally biased region" description="Polar residues" evidence="1">
    <location>
        <begin position="1"/>
        <end position="10"/>
    </location>
</feature>
<comment type="caution">
    <text evidence="2">The sequence shown here is derived from an EMBL/GenBank/DDBJ whole genome shotgun (WGS) entry which is preliminary data.</text>
</comment>
<dbReference type="SUPFAM" id="SSF48371">
    <property type="entry name" value="ARM repeat"/>
    <property type="match status" value="1"/>
</dbReference>
<feature type="region of interest" description="Disordered" evidence="1">
    <location>
        <begin position="187"/>
        <end position="214"/>
    </location>
</feature>
<protein>
    <submittedName>
        <fullName evidence="2">Uncharacterized protein</fullName>
    </submittedName>
</protein>
<dbReference type="Gene3D" id="1.25.10.10">
    <property type="entry name" value="Leucine-rich Repeat Variant"/>
    <property type="match status" value="1"/>
</dbReference>
<dbReference type="PANTHER" id="PTHR36725:SF1">
    <property type="entry name" value="SENESCENCE-ASSOCIATED PROTEIN AAF, CHLOROLPLASTIC"/>
    <property type="match status" value="1"/>
</dbReference>
<feature type="compositionally biased region" description="Basic and acidic residues" evidence="1">
    <location>
        <begin position="11"/>
        <end position="33"/>
    </location>
</feature>
<organism evidence="2 3">
    <name type="scientific">Marchantia polymorpha subsp. ruderalis</name>
    <dbReference type="NCBI Taxonomy" id="1480154"/>
    <lineage>
        <taxon>Eukaryota</taxon>
        <taxon>Viridiplantae</taxon>
        <taxon>Streptophyta</taxon>
        <taxon>Embryophyta</taxon>
        <taxon>Marchantiophyta</taxon>
        <taxon>Marchantiopsida</taxon>
        <taxon>Marchantiidae</taxon>
        <taxon>Marchantiales</taxon>
        <taxon>Marchantiaceae</taxon>
        <taxon>Marchantia</taxon>
    </lineage>
</organism>
<gene>
    <name evidence="2" type="ORF">AXG93_812s1070</name>
</gene>
<name>A0A176VZE5_MARPO</name>